<dbReference type="Gene3D" id="3.40.140.10">
    <property type="entry name" value="Cytidine Deaminase, domain 2"/>
    <property type="match status" value="1"/>
</dbReference>
<evidence type="ECO:0000256" key="4">
    <source>
        <dbReference type="ARBA" id="ARBA00022801"/>
    </source>
</evidence>
<evidence type="ECO:0000313" key="8">
    <source>
        <dbReference type="EMBL" id="MFD2831058.1"/>
    </source>
</evidence>
<dbReference type="PANTHER" id="PTHR30471:SF3">
    <property type="entry name" value="UPF0758 PROTEIN YEES-RELATED"/>
    <property type="match status" value="1"/>
</dbReference>
<proteinExistence type="inferred from homology"/>
<sequence>MNTQIPLNRIYQKAIEQLSITHDRITSPEMGLSVVQPLIADTDREHFAVISLGTKNQILNIEIAHIGTLNNCAVHPREIFKNAILSNAAAIFIAHNHPSQNIQPSNEDRFFTKRLVDSGEILGIEVLDHIIINNNNEFYSMKAFGDI</sequence>
<feature type="domain" description="MPN" evidence="7">
    <location>
        <begin position="24"/>
        <end position="147"/>
    </location>
</feature>
<dbReference type="CDD" id="cd08071">
    <property type="entry name" value="MPN_DUF2466"/>
    <property type="match status" value="1"/>
</dbReference>
<evidence type="ECO:0000313" key="9">
    <source>
        <dbReference type="Proteomes" id="UP001597519"/>
    </source>
</evidence>
<dbReference type="EMBL" id="JBHUOQ010000004">
    <property type="protein sequence ID" value="MFD2831058.1"/>
    <property type="molecule type" value="Genomic_DNA"/>
</dbReference>
<accession>A0ABW5X0V5</accession>
<evidence type="ECO:0000256" key="2">
    <source>
        <dbReference type="ARBA" id="ARBA00022670"/>
    </source>
</evidence>
<organism evidence="8 9">
    <name type="scientific">Corticicoccus populi</name>
    <dbReference type="NCBI Taxonomy" id="1812821"/>
    <lineage>
        <taxon>Bacteria</taxon>
        <taxon>Bacillati</taxon>
        <taxon>Bacillota</taxon>
        <taxon>Bacilli</taxon>
        <taxon>Bacillales</taxon>
        <taxon>Staphylococcaceae</taxon>
        <taxon>Corticicoccus</taxon>
    </lineage>
</organism>
<evidence type="ECO:0000256" key="5">
    <source>
        <dbReference type="ARBA" id="ARBA00022833"/>
    </source>
</evidence>
<evidence type="ECO:0000259" key="7">
    <source>
        <dbReference type="PROSITE" id="PS50249"/>
    </source>
</evidence>
<comment type="similarity">
    <text evidence="1">Belongs to the UPF0758 family.</text>
</comment>
<comment type="caution">
    <text evidence="8">The sequence shown here is derived from an EMBL/GenBank/DDBJ whole genome shotgun (WGS) entry which is preliminary data.</text>
</comment>
<keyword evidence="4" id="KW-0378">Hydrolase</keyword>
<keyword evidence="9" id="KW-1185">Reference proteome</keyword>
<dbReference type="InterPro" id="IPR037518">
    <property type="entry name" value="MPN"/>
</dbReference>
<keyword evidence="6" id="KW-0482">Metalloprotease</keyword>
<name>A0ABW5X0V5_9STAP</name>
<evidence type="ECO:0000256" key="6">
    <source>
        <dbReference type="ARBA" id="ARBA00023049"/>
    </source>
</evidence>
<protein>
    <submittedName>
        <fullName evidence="8">JAB domain-containing protein</fullName>
    </submittedName>
</protein>
<dbReference type="RefSeq" id="WP_377774680.1">
    <property type="nucleotide sequence ID" value="NZ_JBHUOQ010000004.1"/>
</dbReference>
<evidence type="ECO:0000256" key="1">
    <source>
        <dbReference type="ARBA" id="ARBA00010243"/>
    </source>
</evidence>
<keyword evidence="3" id="KW-0479">Metal-binding</keyword>
<dbReference type="InterPro" id="IPR001405">
    <property type="entry name" value="UPF0758"/>
</dbReference>
<dbReference type="PANTHER" id="PTHR30471">
    <property type="entry name" value="DNA REPAIR PROTEIN RADC"/>
    <property type="match status" value="1"/>
</dbReference>
<dbReference type="PROSITE" id="PS50249">
    <property type="entry name" value="MPN"/>
    <property type="match status" value="1"/>
</dbReference>
<dbReference type="InterPro" id="IPR025657">
    <property type="entry name" value="RadC_JAB"/>
</dbReference>
<keyword evidence="5" id="KW-0862">Zinc</keyword>
<reference evidence="9" key="1">
    <citation type="journal article" date="2019" name="Int. J. Syst. Evol. Microbiol.">
        <title>The Global Catalogue of Microorganisms (GCM) 10K type strain sequencing project: providing services to taxonomists for standard genome sequencing and annotation.</title>
        <authorList>
            <consortium name="The Broad Institute Genomics Platform"/>
            <consortium name="The Broad Institute Genome Sequencing Center for Infectious Disease"/>
            <person name="Wu L."/>
            <person name="Ma J."/>
        </authorList>
    </citation>
    <scope>NUCLEOTIDE SEQUENCE [LARGE SCALE GENOMIC DNA]</scope>
    <source>
        <strain evidence="9">KCTC 33575</strain>
    </source>
</reference>
<dbReference type="Pfam" id="PF04002">
    <property type="entry name" value="RadC"/>
    <property type="match status" value="1"/>
</dbReference>
<dbReference type="Proteomes" id="UP001597519">
    <property type="component" value="Unassembled WGS sequence"/>
</dbReference>
<gene>
    <name evidence="8" type="ORF">ACFSX4_11340</name>
</gene>
<evidence type="ECO:0000256" key="3">
    <source>
        <dbReference type="ARBA" id="ARBA00022723"/>
    </source>
</evidence>
<keyword evidence="2" id="KW-0645">Protease</keyword>